<feature type="transmembrane region" description="Helical" evidence="6">
    <location>
        <begin position="212"/>
        <end position="231"/>
    </location>
</feature>
<dbReference type="InterPro" id="IPR050382">
    <property type="entry name" value="MFS_Na/Anion_cotransporter"/>
</dbReference>
<evidence type="ECO:0000256" key="4">
    <source>
        <dbReference type="ARBA" id="ARBA00023136"/>
    </source>
</evidence>
<evidence type="ECO:0000256" key="1">
    <source>
        <dbReference type="ARBA" id="ARBA00004141"/>
    </source>
</evidence>
<evidence type="ECO:0000259" key="7">
    <source>
        <dbReference type="PROSITE" id="PS50850"/>
    </source>
</evidence>
<accession>A0A8X6QGH6</accession>
<gene>
    <name evidence="8" type="primary">Slc17a5</name>
    <name evidence="8" type="ORF">NPIL_90521</name>
</gene>
<feature type="transmembrane region" description="Helical" evidence="6">
    <location>
        <begin position="348"/>
        <end position="367"/>
    </location>
</feature>
<proteinExistence type="predicted"/>
<evidence type="ECO:0000256" key="3">
    <source>
        <dbReference type="ARBA" id="ARBA00022989"/>
    </source>
</evidence>
<dbReference type="OrthoDB" id="2985014at2759"/>
<feature type="region of interest" description="Disordered" evidence="5">
    <location>
        <begin position="472"/>
        <end position="503"/>
    </location>
</feature>
<dbReference type="InterPro" id="IPR020846">
    <property type="entry name" value="MFS_dom"/>
</dbReference>
<dbReference type="PANTHER" id="PTHR11662">
    <property type="entry name" value="SOLUTE CARRIER FAMILY 17"/>
    <property type="match status" value="1"/>
</dbReference>
<comment type="caution">
    <text evidence="8">The sequence shown here is derived from an EMBL/GenBank/DDBJ whole genome shotgun (WGS) entry which is preliminary data.</text>
</comment>
<dbReference type="Gene3D" id="1.20.1250.20">
    <property type="entry name" value="MFS general substrate transporter like domains"/>
    <property type="match status" value="2"/>
</dbReference>
<evidence type="ECO:0000256" key="5">
    <source>
        <dbReference type="SAM" id="MobiDB-lite"/>
    </source>
</evidence>
<dbReference type="PROSITE" id="PS50850">
    <property type="entry name" value="MFS"/>
    <property type="match status" value="1"/>
</dbReference>
<dbReference type="Proteomes" id="UP000887013">
    <property type="component" value="Unassembled WGS sequence"/>
</dbReference>
<keyword evidence="4 6" id="KW-0472">Membrane</keyword>
<feature type="transmembrane region" description="Helical" evidence="6">
    <location>
        <begin position="268"/>
        <end position="291"/>
    </location>
</feature>
<feature type="transmembrane region" description="Helical" evidence="6">
    <location>
        <begin position="373"/>
        <end position="396"/>
    </location>
</feature>
<keyword evidence="3 6" id="KW-1133">Transmembrane helix</keyword>
<feature type="transmembrane region" description="Helical" evidence="6">
    <location>
        <begin position="441"/>
        <end position="460"/>
    </location>
</feature>
<feature type="transmembrane region" description="Helical" evidence="6">
    <location>
        <begin position="178"/>
        <end position="200"/>
    </location>
</feature>
<keyword evidence="9" id="KW-1185">Reference proteome</keyword>
<dbReference type="SUPFAM" id="SSF103473">
    <property type="entry name" value="MFS general substrate transporter"/>
    <property type="match status" value="1"/>
</dbReference>
<feature type="transmembrane region" description="Helical" evidence="6">
    <location>
        <begin position="143"/>
        <end position="166"/>
    </location>
</feature>
<feature type="transmembrane region" description="Helical" evidence="6">
    <location>
        <begin position="311"/>
        <end position="336"/>
    </location>
</feature>
<evidence type="ECO:0000313" key="9">
    <source>
        <dbReference type="Proteomes" id="UP000887013"/>
    </source>
</evidence>
<feature type="transmembrane region" description="Helical" evidence="6">
    <location>
        <begin position="88"/>
        <end position="105"/>
    </location>
</feature>
<reference evidence="8" key="1">
    <citation type="submission" date="2020-08" db="EMBL/GenBank/DDBJ databases">
        <title>Multicomponent nature underlies the extraordinary mechanical properties of spider dragline silk.</title>
        <authorList>
            <person name="Kono N."/>
            <person name="Nakamura H."/>
            <person name="Mori M."/>
            <person name="Yoshida Y."/>
            <person name="Ohtoshi R."/>
            <person name="Malay A.D."/>
            <person name="Moran D.A.P."/>
            <person name="Tomita M."/>
            <person name="Numata K."/>
            <person name="Arakawa K."/>
        </authorList>
    </citation>
    <scope>NUCLEOTIDE SEQUENCE</scope>
</reference>
<feature type="transmembrane region" description="Helical" evidence="6">
    <location>
        <begin position="408"/>
        <end position="429"/>
    </location>
</feature>
<comment type="subcellular location">
    <subcellularLocation>
        <location evidence="1">Membrane</location>
        <topology evidence="1">Multi-pass membrane protein</topology>
    </subcellularLocation>
</comment>
<organism evidence="8 9">
    <name type="scientific">Nephila pilipes</name>
    <name type="common">Giant wood spider</name>
    <name type="synonym">Nephila maculata</name>
    <dbReference type="NCBI Taxonomy" id="299642"/>
    <lineage>
        <taxon>Eukaryota</taxon>
        <taxon>Metazoa</taxon>
        <taxon>Ecdysozoa</taxon>
        <taxon>Arthropoda</taxon>
        <taxon>Chelicerata</taxon>
        <taxon>Arachnida</taxon>
        <taxon>Araneae</taxon>
        <taxon>Araneomorphae</taxon>
        <taxon>Entelegynae</taxon>
        <taxon>Araneoidea</taxon>
        <taxon>Nephilidae</taxon>
        <taxon>Nephila</taxon>
    </lineage>
</organism>
<sequence>MCKQNENKPYCIGKRHIVTLLSFITCGLLNANRLVVGVGIVAMVKHSYTNETPHLNASEPSCPVDSRSSNTTIKTEEKGEMDWDSKQQGYVLVAGFLGCFLTQIIGGKIADSIGAKLPLVVSNIVIGASTFISPFAARWNIHAMILIQLLRSLSQGFVLPSLFRMMSNWYPRNERGPLTTIAVSGHSFGAVFGGVVTGWFCDVPSLGWSSAFYFWGIITAGIGILLQFVLYEVPQNHPNITESELKYITEAQESNMSEKRPTTPWKKIFTSIPCYAFFYGLFGHYWSVYYFLSVHPTFMGTILHLPMTENGAASCLPILTKLVGCFFASFMSNWLMKKNYVGVDKLRKYCTLIGCMGFTLCMVGIIMAECDTIINIICVCFCLFSEGIALSGVQIACIDMTPVFAGSLMGVASTIASLSTVLIPMMTGFLTTHGTLSEWHLVFWISIAIVGSSGFVYVIFGSADVQPWNFPEGHKSKSAEERPNNAELSDDERKNSLKLSTKL</sequence>
<dbReference type="Pfam" id="PF07690">
    <property type="entry name" value="MFS_1"/>
    <property type="match status" value="1"/>
</dbReference>
<dbReference type="GO" id="GO:0016020">
    <property type="term" value="C:membrane"/>
    <property type="evidence" value="ECO:0007669"/>
    <property type="project" value="UniProtKB-SubCell"/>
</dbReference>
<feature type="compositionally biased region" description="Basic and acidic residues" evidence="5">
    <location>
        <begin position="472"/>
        <end position="484"/>
    </location>
</feature>
<dbReference type="InterPro" id="IPR011701">
    <property type="entry name" value="MFS"/>
</dbReference>
<dbReference type="GO" id="GO:0006820">
    <property type="term" value="P:monoatomic anion transport"/>
    <property type="evidence" value="ECO:0007669"/>
    <property type="project" value="TreeGrafter"/>
</dbReference>
<evidence type="ECO:0000256" key="6">
    <source>
        <dbReference type="SAM" id="Phobius"/>
    </source>
</evidence>
<dbReference type="FunFam" id="1.20.1250.20:FF:000532">
    <property type="entry name" value="SLC (SoLute Carrier) homolog"/>
    <property type="match status" value="1"/>
</dbReference>
<protein>
    <recommendedName>
        <fullName evidence="7">Major facilitator superfamily (MFS) profile domain-containing protein</fullName>
    </recommendedName>
</protein>
<dbReference type="EMBL" id="BMAW01030721">
    <property type="protein sequence ID" value="GFU17851.1"/>
    <property type="molecule type" value="Genomic_DNA"/>
</dbReference>
<evidence type="ECO:0000256" key="2">
    <source>
        <dbReference type="ARBA" id="ARBA00022692"/>
    </source>
</evidence>
<feature type="transmembrane region" description="Helical" evidence="6">
    <location>
        <begin position="20"/>
        <end position="44"/>
    </location>
</feature>
<dbReference type="InterPro" id="IPR036259">
    <property type="entry name" value="MFS_trans_sf"/>
</dbReference>
<feature type="domain" description="Major facilitator superfamily (MFS) profile" evidence="7">
    <location>
        <begin position="18"/>
        <end position="466"/>
    </location>
</feature>
<dbReference type="GO" id="GO:0022857">
    <property type="term" value="F:transmembrane transporter activity"/>
    <property type="evidence" value="ECO:0007669"/>
    <property type="project" value="InterPro"/>
</dbReference>
<feature type="transmembrane region" description="Helical" evidence="6">
    <location>
        <begin position="117"/>
        <end position="137"/>
    </location>
</feature>
<evidence type="ECO:0000313" key="8">
    <source>
        <dbReference type="EMBL" id="GFU17851.1"/>
    </source>
</evidence>
<name>A0A8X6QGH6_NEPPI</name>
<keyword evidence="2 6" id="KW-0812">Transmembrane</keyword>
<dbReference type="PANTHER" id="PTHR11662:SF399">
    <property type="entry name" value="FI19708P1-RELATED"/>
    <property type="match status" value="1"/>
</dbReference>
<dbReference type="AlphaFoldDB" id="A0A8X6QGH6"/>